<keyword evidence="2" id="KW-0812">Transmembrane</keyword>
<evidence type="ECO:0000313" key="4">
    <source>
        <dbReference type="Proteomes" id="UP000366872"/>
    </source>
</evidence>
<proteinExistence type="predicted"/>
<gene>
    <name evidence="3" type="ORF">PDESU_06464</name>
</gene>
<dbReference type="EMBL" id="CAAHFG010000005">
    <property type="protein sequence ID" value="VGO17862.1"/>
    <property type="molecule type" value="Genomic_DNA"/>
</dbReference>
<evidence type="ECO:0000256" key="2">
    <source>
        <dbReference type="SAM" id="Phobius"/>
    </source>
</evidence>
<name>A0A6C2UCD7_PONDE</name>
<keyword evidence="4" id="KW-1185">Reference proteome</keyword>
<organism evidence="3 4">
    <name type="scientific">Pontiella desulfatans</name>
    <dbReference type="NCBI Taxonomy" id="2750659"/>
    <lineage>
        <taxon>Bacteria</taxon>
        <taxon>Pseudomonadati</taxon>
        <taxon>Kiritimatiellota</taxon>
        <taxon>Kiritimatiellia</taxon>
        <taxon>Kiritimatiellales</taxon>
        <taxon>Pontiellaceae</taxon>
        <taxon>Pontiella</taxon>
    </lineage>
</organism>
<feature type="compositionally biased region" description="Basic and acidic residues" evidence="1">
    <location>
        <begin position="305"/>
        <end position="323"/>
    </location>
</feature>
<dbReference type="Proteomes" id="UP000366872">
    <property type="component" value="Unassembled WGS sequence"/>
</dbReference>
<dbReference type="AlphaFoldDB" id="A0A6C2UCD7"/>
<keyword evidence="2" id="KW-0472">Membrane</keyword>
<accession>A0A6C2UCD7</accession>
<keyword evidence="2" id="KW-1133">Transmembrane helix</keyword>
<feature type="region of interest" description="Disordered" evidence="1">
    <location>
        <begin position="301"/>
        <end position="323"/>
    </location>
</feature>
<evidence type="ECO:0000256" key="1">
    <source>
        <dbReference type="SAM" id="MobiDB-lite"/>
    </source>
</evidence>
<evidence type="ECO:0008006" key="5">
    <source>
        <dbReference type="Google" id="ProtNLM"/>
    </source>
</evidence>
<feature type="transmembrane region" description="Helical" evidence="2">
    <location>
        <begin position="160"/>
        <end position="182"/>
    </location>
</feature>
<evidence type="ECO:0000313" key="3">
    <source>
        <dbReference type="EMBL" id="VGO17862.1"/>
    </source>
</evidence>
<sequence>MRHPSHILNRLAVAGLYLLCISATIHAMELNLDVSLPHESIMIGDQVELSITTICPSNGVVELPEIGHEKDIVVLKRDWESTPLADGNVLTETIYTLTSFRLGEHVLTTNPVVYRMGGKALTNAFPETTIRVVSSLGQISSSEIADIKKVHKLPGRIPPWIWIVLGSAVVAFLVGLVTSKLWKNRETLVPKAPPVPPHVVAFKALDALMRKGLLEKDECNPFYTELSMILRTYLEGRFQLNAPDETTEEIVEEMSKSPELDGNQRNILQEFMRQADMVKFAKGHPDRTTMESAFNTTRQFVEQTKQTEELATRERREPKEGEG</sequence>
<reference evidence="3 4" key="1">
    <citation type="submission" date="2019-04" db="EMBL/GenBank/DDBJ databases">
        <authorList>
            <person name="Van Vliet M D."/>
        </authorList>
    </citation>
    <scope>NUCLEOTIDE SEQUENCE [LARGE SCALE GENOMIC DNA]</scope>
    <source>
        <strain evidence="3 4">F1</strain>
    </source>
</reference>
<protein>
    <recommendedName>
        <fullName evidence="5">Protein BatD</fullName>
    </recommendedName>
</protein>